<evidence type="ECO:0000256" key="7">
    <source>
        <dbReference type="ARBA" id="ARBA00022737"/>
    </source>
</evidence>
<dbReference type="GO" id="GO:0061630">
    <property type="term" value="F:ubiquitin protein ligase activity"/>
    <property type="evidence" value="ECO:0007669"/>
    <property type="project" value="UniProtKB-EC"/>
</dbReference>
<sequence length="305" mass="35006">MSSDESDDGEDESEEVVAISPSEEQSDSYEVFTPEQIVSFMSKVIRETNSFLHFPKTTTRTILHGFKWNIENLLERYYDGSQDKISQEAHVESPFKKQPIKHAMNKLSKEDLQLEYCGICMNEQPSNNMGNAECGHWFCRNCLCEYLSLKIVEEGVSQTVEFLTFKCGVFFSDTTVLDLANDSKVLLKYHQLITNSFVECNMFLRWCPGVGCNNGIRLDNFSSLTVQCKCGEIFCFKCGLLGGHNPISCSIYNQWIKKCNDESETLFWFAVHKKLCPKCFVFIEKNEGCNHMIYERASCGYRSHL</sequence>
<evidence type="ECO:0000256" key="4">
    <source>
        <dbReference type="ARBA" id="ARBA00012251"/>
    </source>
</evidence>
<accession>A0AA88IDW7</accession>
<feature type="domain" description="RING-type" evidence="12">
    <location>
        <begin position="113"/>
        <end position="305"/>
    </location>
</feature>
<evidence type="ECO:0000256" key="8">
    <source>
        <dbReference type="ARBA" id="ARBA00022771"/>
    </source>
</evidence>
<gene>
    <name evidence="13" type="ORF">QYM36_004870</name>
</gene>
<evidence type="ECO:0000256" key="10">
    <source>
        <dbReference type="ARBA" id="ARBA00022833"/>
    </source>
</evidence>
<dbReference type="SUPFAM" id="SSF57850">
    <property type="entry name" value="RING/U-box"/>
    <property type="match status" value="3"/>
</dbReference>
<dbReference type="InterPro" id="IPR013083">
    <property type="entry name" value="Znf_RING/FYVE/PHD"/>
</dbReference>
<dbReference type="Pfam" id="PF01485">
    <property type="entry name" value="IBR"/>
    <property type="match status" value="1"/>
</dbReference>
<dbReference type="InterPro" id="IPR044066">
    <property type="entry name" value="TRIAD_supradom"/>
</dbReference>
<dbReference type="Gene3D" id="1.20.120.1750">
    <property type="match status" value="1"/>
</dbReference>
<dbReference type="FunFam" id="3.30.40.10:FF:000019">
    <property type="entry name" value="RBR-type E3 ubiquitin transferase"/>
    <property type="match status" value="1"/>
</dbReference>
<dbReference type="PROSITE" id="PS51873">
    <property type="entry name" value="TRIAD"/>
    <property type="match status" value="1"/>
</dbReference>
<dbReference type="EMBL" id="JAVRJZ010000008">
    <property type="protein sequence ID" value="KAK2719177.1"/>
    <property type="molecule type" value="Genomic_DNA"/>
</dbReference>
<dbReference type="InterPro" id="IPR002867">
    <property type="entry name" value="IBR_dom"/>
</dbReference>
<evidence type="ECO:0000256" key="5">
    <source>
        <dbReference type="ARBA" id="ARBA00022679"/>
    </source>
</evidence>
<keyword evidence="14" id="KW-1185">Reference proteome</keyword>
<evidence type="ECO:0000256" key="9">
    <source>
        <dbReference type="ARBA" id="ARBA00022786"/>
    </source>
</evidence>
<reference evidence="13" key="1">
    <citation type="submission" date="2023-07" db="EMBL/GenBank/DDBJ databases">
        <title>Chromosome-level genome assembly of Artemia franciscana.</title>
        <authorList>
            <person name="Jo E."/>
        </authorList>
    </citation>
    <scope>NUCLEOTIDE SEQUENCE</scope>
    <source>
        <tissue evidence="13">Whole body</tissue>
    </source>
</reference>
<dbReference type="Pfam" id="PF00097">
    <property type="entry name" value="zf-C3HC4"/>
    <property type="match status" value="1"/>
</dbReference>
<comment type="catalytic activity">
    <reaction evidence="1">
        <text>[E2 ubiquitin-conjugating enzyme]-S-ubiquitinyl-L-cysteine + [acceptor protein]-L-lysine = [E2 ubiquitin-conjugating enzyme]-L-cysteine + [acceptor protein]-N(6)-ubiquitinyl-L-lysine.</text>
        <dbReference type="EC" id="2.3.2.31"/>
    </reaction>
</comment>
<dbReference type="Proteomes" id="UP001187531">
    <property type="component" value="Unassembled WGS sequence"/>
</dbReference>
<evidence type="ECO:0000256" key="6">
    <source>
        <dbReference type="ARBA" id="ARBA00022723"/>
    </source>
</evidence>
<dbReference type="Pfam" id="PF22605">
    <property type="entry name" value="IBR_2"/>
    <property type="match status" value="1"/>
</dbReference>
<comment type="caution">
    <text evidence="13">The sequence shown here is derived from an EMBL/GenBank/DDBJ whole genome shotgun (WGS) entry which is preliminary data.</text>
</comment>
<dbReference type="InterPro" id="IPR054694">
    <property type="entry name" value="Parkin-like_IBR"/>
</dbReference>
<comment type="similarity">
    <text evidence="3">Belongs to the RBR family. Ariadne subfamily.</text>
</comment>
<dbReference type="InterPro" id="IPR048962">
    <property type="entry name" value="ARIH1-like_UBL"/>
</dbReference>
<evidence type="ECO:0000256" key="11">
    <source>
        <dbReference type="SAM" id="MobiDB-lite"/>
    </source>
</evidence>
<protein>
    <recommendedName>
        <fullName evidence="4">RBR-type E3 ubiquitin transferase</fullName>
        <ecNumber evidence="4">2.3.2.31</ecNumber>
    </recommendedName>
</protein>
<dbReference type="CDD" id="cd20343">
    <property type="entry name" value="BRcat_RBR_HHARI-like"/>
    <property type="match status" value="1"/>
</dbReference>
<evidence type="ECO:0000313" key="14">
    <source>
        <dbReference type="Proteomes" id="UP001187531"/>
    </source>
</evidence>
<feature type="region of interest" description="Disordered" evidence="11">
    <location>
        <begin position="1"/>
        <end position="28"/>
    </location>
</feature>
<keyword evidence="8" id="KW-0863">Zinc-finger</keyword>
<dbReference type="EC" id="2.3.2.31" evidence="4"/>
<dbReference type="GO" id="GO:0016567">
    <property type="term" value="P:protein ubiquitination"/>
    <property type="evidence" value="ECO:0007669"/>
    <property type="project" value="InterPro"/>
</dbReference>
<evidence type="ECO:0000313" key="13">
    <source>
        <dbReference type="EMBL" id="KAK2719177.1"/>
    </source>
</evidence>
<keyword evidence="6" id="KW-0479">Metal-binding</keyword>
<dbReference type="Pfam" id="PF21235">
    <property type="entry name" value="UBA_ARI1"/>
    <property type="match status" value="1"/>
</dbReference>
<organism evidence="13 14">
    <name type="scientific">Artemia franciscana</name>
    <name type="common">Brine shrimp</name>
    <name type="synonym">Artemia sanfranciscana</name>
    <dbReference type="NCBI Taxonomy" id="6661"/>
    <lineage>
        <taxon>Eukaryota</taxon>
        <taxon>Metazoa</taxon>
        <taxon>Ecdysozoa</taxon>
        <taxon>Arthropoda</taxon>
        <taxon>Crustacea</taxon>
        <taxon>Branchiopoda</taxon>
        <taxon>Anostraca</taxon>
        <taxon>Artemiidae</taxon>
        <taxon>Artemia</taxon>
    </lineage>
</organism>
<dbReference type="Gene3D" id="3.30.40.10">
    <property type="entry name" value="Zinc/RING finger domain, C3HC4 (zinc finger)"/>
    <property type="match status" value="1"/>
</dbReference>
<keyword evidence="5" id="KW-0808">Transferase</keyword>
<dbReference type="SMART" id="SM00647">
    <property type="entry name" value="IBR"/>
    <property type="match status" value="1"/>
</dbReference>
<dbReference type="GO" id="GO:0008270">
    <property type="term" value="F:zinc ion binding"/>
    <property type="evidence" value="ECO:0007669"/>
    <property type="project" value="UniProtKB-KW"/>
</dbReference>
<dbReference type="InterPro" id="IPR018957">
    <property type="entry name" value="Znf_C3HC4_RING-type"/>
</dbReference>
<evidence type="ECO:0000256" key="1">
    <source>
        <dbReference type="ARBA" id="ARBA00001798"/>
    </source>
</evidence>
<dbReference type="PROSITE" id="PS00518">
    <property type="entry name" value="ZF_RING_1"/>
    <property type="match status" value="1"/>
</dbReference>
<proteinExistence type="inferred from homology"/>
<dbReference type="InterPro" id="IPR031127">
    <property type="entry name" value="E3_UB_ligase_RBR"/>
</dbReference>
<dbReference type="InterPro" id="IPR017907">
    <property type="entry name" value="Znf_RING_CS"/>
</dbReference>
<dbReference type="AlphaFoldDB" id="A0AA88IDW7"/>
<keyword evidence="9" id="KW-0833">Ubl conjugation pathway</keyword>
<feature type="compositionally biased region" description="Acidic residues" evidence="11">
    <location>
        <begin position="1"/>
        <end position="15"/>
    </location>
</feature>
<name>A0AA88IDW7_ARTSF</name>
<keyword evidence="10" id="KW-0862">Zinc</keyword>
<evidence type="ECO:0000256" key="3">
    <source>
        <dbReference type="ARBA" id="ARBA00005884"/>
    </source>
</evidence>
<comment type="pathway">
    <text evidence="2">Protein modification; protein ubiquitination.</text>
</comment>
<evidence type="ECO:0000259" key="12">
    <source>
        <dbReference type="PROSITE" id="PS51873"/>
    </source>
</evidence>
<keyword evidence="7" id="KW-0677">Repeat</keyword>
<evidence type="ECO:0000256" key="2">
    <source>
        <dbReference type="ARBA" id="ARBA00004906"/>
    </source>
</evidence>
<dbReference type="PANTHER" id="PTHR11685">
    <property type="entry name" value="RBR FAMILY RING FINGER AND IBR DOMAIN-CONTAINING"/>
    <property type="match status" value="1"/>
</dbReference>